<sequence length="321" mass="34618">MYFLGVDGGGTKTCFTLIDETGKIINKVIKGPSHPIQIGFINLEKILKEGLEEIINNSNIYKDDIERVHLGLAGYGIVKEIADGISEVVDKVLSGIKYNLSSDVRVAIAGALAGEDGINIVAGTGSIALALKNNEIIRCGGWGYSVGDEASAYWIGKKTIELFSKESDGRIEKGPLYEIIKTNLGLTMDAEIISYVNDKIKGDRIEIAKLAKLSSEAAKLGDEGAIAIFNEAAVELVEMIKALLKNYRNEQVKVSYSGGVFKSGDLILNPLNNMLKEYNVKLVEPILSPDLGACLLAFEASKNIGSDSFIDNLSLNKNISI</sequence>
<dbReference type="PANTHER" id="PTHR43190">
    <property type="entry name" value="N-ACETYL-D-GLUCOSAMINE KINASE"/>
    <property type="match status" value="1"/>
</dbReference>
<dbReference type="CDD" id="cd24007">
    <property type="entry name" value="ASKHA_NBD_eukNAGK-like"/>
    <property type="match status" value="1"/>
</dbReference>
<evidence type="ECO:0000313" key="2">
    <source>
        <dbReference type="EMBL" id="TGY42269.1"/>
    </source>
</evidence>
<keyword evidence="3" id="KW-1185">Reference proteome</keyword>
<accession>A0A4S2DJA8</accession>
<protein>
    <submittedName>
        <fullName evidence="2">Acyl-CoA reductase</fullName>
    </submittedName>
</protein>
<proteinExistence type="predicted"/>
<organism evidence="2 3">
    <name type="scientific">Clostridium sartagoforme</name>
    <dbReference type="NCBI Taxonomy" id="84031"/>
    <lineage>
        <taxon>Bacteria</taxon>
        <taxon>Bacillati</taxon>
        <taxon>Bacillota</taxon>
        <taxon>Clostridia</taxon>
        <taxon>Eubacteriales</taxon>
        <taxon>Clostridiaceae</taxon>
        <taxon>Clostridium</taxon>
    </lineage>
</organism>
<dbReference type="Pfam" id="PF01869">
    <property type="entry name" value="BcrAD_BadFG"/>
    <property type="match status" value="1"/>
</dbReference>
<dbReference type="EMBL" id="SRYR01000003">
    <property type="protein sequence ID" value="TGY42269.1"/>
    <property type="molecule type" value="Genomic_DNA"/>
</dbReference>
<dbReference type="RefSeq" id="WP_136006433.1">
    <property type="nucleotide sequence ID" value="NZ_SRYR01000003.1"/>
</dbReference>
<evidence type="ECO:0000313" key="3">
    <source>
        <dbReference type="Proteomes" id="UP000306888"/>
    </source>
</evidence>
<feature type="domain" description="ATPase BadF/BadG/BcrA/BcrD type" evidence="1">
    <location>
        <begin position="4"/>
        <end position="297"/>
    </location>
</feature>
<dbReference type="AlphaFoldDB" id="A0A4S2DJA8"/>
<dbReference type="SUPFAM" id="SSF53067">
    <property type="entry name" value="Actin-like ATPase domain"/>
    <property type="match status" value="2"/>
</dbReference>
<reference evidence="2 3" key="1">
    <citation type="submission" date="2019-04" db="EMBL/GenBank/DDBJ databases">
        <title>Microbes associate with the intestines of laboratory mice.</title>
        <authorList>
            <person name="Navarre W."/>
            <person name="Wong E."/>
            <person name="Huang K."/>
            <person name="Tropini C."/>
            <person name="Ng K."/>
            <person name="Yu B."/>
        </authorList>
    </citation>
    <scope>NUCLEOTIDE SEQUENCE [LARGE SCALE GENOMIC DNA]</scope>
    <source>
        <strain evidence="2 3">NM50_B9-20</strain>
    </source>
</reference>
<dbReference type="PANTHER" id="PTHR43190:SF3">
    <property type="entry name" value="N-ACETYL-D-GLUCOSAMINE KINASE"/>
    <property type="match status" value="1"/>
</dbReference>
<dbReference type="InterPro" id="IPR052519">
    <property type="entry name" value="Euk-type_GlcNAc_Kinase"/>
</dbReference>
<evidence type="ECO:0000259" key="1">
    <source>
        <dbReference type="Pfam" id="PF01869"/>
    </source>
</evidence>
<dbReference type="InterPro" id="IPR043129">
    <property type="entry name" value="ATPase_NBD"/>
</dbReference>
<dbReference type="Proteomes" id="UP000306888">
    <property type="component" value="Unassembled WGS sequence"/>
</dbReference>
<dbReference type="InterPro" id="IPR002731">
    <property type="entry name" value="ATPase_BadF"/>
</dbReference>
<gene>
    <name evidence="2" type="ORF">E5347_08595</name>
</gene>
<comment type="caution">
    <text evidence="2">The sequence shown here is derived from an EMBL/GenBank/DDBJ whole genome shotgun (WGS) entry which is preliminary data.</text>
</comment>
<dbReference type="Gene3D" id="3.30.420.40">
    <property type="match status" value="2"/>
</dbReference>
<name>A0A4S2DJA8_9CLOT</name>
<dbReference type="OrthoDB" id="9772633at2"/>